<organism evidence="2 3">
    <name type="scientific">Penicillium frequentans</name>
    <dbReference type="NCBI Taxonomy" id="3151616"/>
    <lineage>
        <taxon>Eukaryota</taxon>
        <taxon>Fungi</taxon>
        <taxon>Dikarya</taxon>
        <taxon>Ascomycota</taxon>
        <taxon>Pezizomycotina</taxon>
        <taxon>Eurotiomycetes</taxon>
        <taxon>Eurotiomycetidae</taxon>
        <taxon>Eurotiales</taxon>
        <taxon>Aspergillaceae</taxon>
        <taxon>Penicillium</taxon>
    </lineage>
</organism>
<evidence type="ECO:0000313" key="3">
    <source>
        <dbReference type="Proteomes" id="UP001220324"/>
    </source>
</evidence>
<feature type="compositionally biased region" description="Basic residues" evidence="1">
    <location>
        <begin position="68"/>
        <end position="77"/>
    </location>
</feature>
<dbReference type="EMBL" id="JAQIZZ010000006">
    <property type="protein sequence ID" value="KAJ5538388.1"/>
    <property type="molecule type" value="Genomic_DNA"/>
</dbReference>
<keyword evidence="3" id="KW-1185">Reference proteome</keyword>
<feature type="compositionally biased region" description="Basic and acidic residues" evidence="1">
    <location>
        <begin position="50"/>
        <end position="67"/>
    </location>
</feature>
<name>A0AAD6CTM0_9EURO</name>
<comment type="caution">
    <text evidence="2">The sequence shown here is derived from an EMBL/GenBank/DDBJ whole genome shotgun (WGS) entry which is preliminary data.</text>
</comment>
<feature type="region of interest" description="Disordered" evidence="1">
    <location>
        <begin position="1"/>
        <end position="126"/>
    </location>
</feature>
<protein>
    <submittedName>
        <fullName evidence="2">Uncharacterized protein</fullName>
    </submittedName>
</protein>
<feature type="compositionally biased region" description="Low complexity" evidence="1">
    <location>
        <begin position="112"/>
        <end position="124"/>
    </location>
</feature>
<feature type="compositionally biased region" description="Basic residues" evidence="1">
    <location>
        <begin position="19"/>
        <end position="28"/>
    </location>
</feature>
<dbReference type="Proteomes" id="UP001220324">
    <property type="component" value="Unassembled WGS sequence"/>
</dbReference>
<feature type="compositionally biased region" description="Pro residues" evidence="1">
    <location>
        <begin position="89"/>
        <end position="102"/>
    </location>
</feature>
<sequence>MKKGIQIIKAKARESVKKARERARRKKGKETAGASTEERAGSGRSGRGVIEMKSKEPASKRSSESGVKKSRRKHPRQRAISDPGHPVLVGPPPVPAPPPVQPGLPIRLAPTGKNGSGNRSSGSSYKTATSFGASYITAPSFRDILEDRAVLRGRGAQLVRWIENPSEADCPFQPHSLTRRDIFYLEGSISDSGSRHALRTIEDPLYLPSPASMPRDIRDYIDMRLSTYDLSVDIIASPNIINIERMFRAAHAYHGSPYVSDCILTMFQTYFWLDDLRYIFVSCIINAQTAGFIRDVLYKDRILPGGNERLRRMSRWSDDILRTSPVDSMPTEEPAAPVDEREIPDDDTPDCYPRGTQEYEEILGTRIGRTVAAIVLGGFARGTRQITNIYVYEFGGALQLRFDIGEAPMGHIARKPLPMDTTRPKK</sequence>
<gene>
    <name evidence="2" type="ORF">N7494_007867</name>
</gene>
<feature type="region of interest" description="Disordered" evidence="1">
    <location>
        <begin position="324"/>
        <end position="355"/>
    </location>
</feature>
<proteinExistence type="predicted"/>
<evidence type="ECO:0000256" key="1">
    <source>
        <dbReference type="SAM" id="MobiDB-lite"/>
    </source>
</evidence>
<dbReference type="AlphaFoldDB" id="A0AAD6CTM0"/>
<evidence type="ECO:0000313" key="2">
    <source>
        <dbReference type="EMBL" id="KAJ5538388.1"/>
    </source>
</evidence>
<reference evidence="2 3" key="1">
    <citation type="journal article" date="2023" name="IMA Fungus">
        <title>Comparative genomic study of the Penicillium genus elucidates a diverse pangenome and 15 lateral gene transfer events.</title>
        <authorList>
            <person name="Petersen C."/>
            <person name="Sorensen T."/>
            <person name="Nielsen M.R."/>
            <person name="Sondergaard T.E."/>
            <person name="Sorensen J.L."/>
            <person name="Fitzpatrick D.A."/>
            <person name="Frisvad J.C."/>
            <person name="Nielsen K.L."/>
        </authorList>
    </citation>
    <scope>NUCLEOTIDE SEQUENCE [LARGE SCALE GENOMIC DNA]</scope>
    <source>
        <strain evidence="2 3">IBT 35679</strain>
    </source>
</reference>
<accession>A0AAD6CTM0</accession>